<dbReference type="InterPro" id="IPR051537">
    <property type="entry name" value="DNA_Adenine_Mtase"/>
</dbReference>
<evidence type="ECO:0000256" key="4">
    <source>
        <dbReference type="ARBA" id="ARBA00022679"/>
    </source>
</evidence>
<evidence type="ECO:0000256" key="5">
    <source>
        <dbReference type="ARBA" id="ARBA00022691"/>
    </source>
</evidence>
<keyword evidence="11" id="KW-1185">Reference proteome</keyword>
<keyword evidence="4 10" id="KW-0808">Transferase</keyword>
<evidence type="ECO:0000256" key="6">
    <source>
        <dbReference type="ARBA" id="ARBA00022747"/>
    </source>
</evidence>
<dbReference type="SUPFAM" id="SSF53335">
    <property type="entry name" value="S-adenosyl-L-methionine-dependent methyltransferases"/>
    <property type="match status" value="1"/>
</dbReference>
<name>A0A243W677_9BACT</name>
<dbReference type="GO" id="GO:0009307">
    <property type="term" value="P:DNA restriction-modification system"/>
    <property type="evidence" value="ECO:0007669"/>
    <property type="project" value="UniProtKB-KW"/>
</dbReference>
<dbReference type="Gene3D" id="1.20.1260.30">
    <property type="match status" value="1"/>
</dbReference>
<evidence type="ECO:0000256" key="3">
    <source>
        <dbReference type="ARBA" id="ARBA00022603"/>
    </source>
</evidence>
<dbReference type="Gene3D" id="3.40.50.150">
    <property type="entry name" value="Vaccinia Virus protein VP39"/>
    <property type="match status" value="1"/>
</dbReference>
<dbReference type="EMBL" id="MTSE01000034">
    <property type="protein sequence ID" value="OUJ69403.1"/>
    <property type="molecule type" value="Genomic_DNA"/>
</dbReference>
<feature type="domain" description="DNA methylase adenine-specific" evidence="8">
    <location>
        <begin position="176"/>
        <end position="491"/>
    </location>
</feature>
<evidence type="ECO:0000259" key="8">
    <source>
        <dbReference type="Pfam" id="PF02384"/>
    </source>
</evidence>
<dbReference type="GO" id="GO:0032259">
    <property type="term" value="P:methylation"/>
    <property type="evidence" value="ECO:0007669"/>
    <property type="project" value="UniProtKB-KW"/>
</dbReference>
<proteinExistence type="inferred from homology"/>
<reference evidence="10 11" key="1">
    <citation type="submission" date="2017-01" db="EMBL/GenBank/DDBJ databases">
        <title>A new Hymenobacter.</title>
        <authorList>
            <person name="Liang Y."/>
            <person name="Feng F."/>
        </authorList>
    </citation>
    <scope>NUCLEOTIDE SEQUENCE [LARGE SCALE GENOMIC DNA]</scope>
    <source>
        <strain evidence="10">MIMBbqt21</strain>
    </source>
</reference>
<dbReference type="InterPro" id="IPR022749">
    <property type="entry name" value="D12N6_MeTrfase_N"/>
</dbReference>
<dbReference type="CDD" id="cd02440">
    <property type="entry name" value="AdoMet_MTases"/>
    <property type="match status" value="1"/>
</dbReference>
<keyword evidence="5" id="KW-0949">S-adenosyl-L-methionine</keyword>
<gene>
    <name evidence="10" type="ORF">BXP70_26540</name>
</gene>
<dbReference type="InterPro" id="IPR038333">
    <property type="entry name" value="T1MK-like_N_sf"/>
</dbReference>
<dbReference type="GO" id="GO:0003677">
    <property type="term" value="F:DNA binding"/>
    <property type="evidence" value="ECO:0007669"/>
    <property type="project" value="InterPro"/>
</dbReference>
<dbReference type="Proteomes" id="UP000194873">
    <property type="component" value="Unassembled WGS sequence"/>
</dbReference>
<feature type="domain" description="N6 adenine-specific DNA methyltransferase N-terminal" evidence="9">
    <location>
        <begin position="14"/>
        <end position="163"/>
    </location>
</feature>
<dbReference type="PANTHER" id="PTHR42933:SF3">
    <property type="entry name" value="TYPE I RESTRICTION ENZYME MJAVIII METHYLASE SUBUNIT"/>
    <property type="match status" value="1"/>
</dbReference>
<dbReference type="AlphaFoldDB" id="A0A243W677"/>
<evidence type="ECO:0000259" key="9">
    <source>
        <dbReference type="Pfam" id="PF12161"/>
    </source>
</evidence>
<evidence type="ECO:0000313" key="10">
    <source>
        <dbReference type="EMBL" id="OUJ69403.1"/>
    </source>
</evidence>
<dbReference type="EC" id="2.1.1.72" evidence="2"/>
<dbReference type="InterPro" id="IPR029063">
    <property type="entry name" value="SAM-dependent_MTases_sf"/>
</dbReference>
<dbReference type="Pfam" id="PF12161">
    <property type="entry name" value="HsdM_N"/>
    <property type="match status" value="1"/>
</dbReference>
<sequence>MAPPPGPLTVPQLETWLWAAACAIRGATDAPKYKDFILPLVFFKRLDDVYHDELRQKADEFGGAELAREVVQADHAAALKEGRPPIVRFVVPETYGWHAVRNFTPDTEQEGHRTLGEFLTTCLREVSRLNPDLHGVLDVKDFAETQAGQRTLDDERLATLVEVISRHRLGLQDTAPDVLGQAYEYLLRKFAEGQGQSAGEFYTPAEVGLLLAELLEVPARATVYDPTCGSGGLLIKARLSFERRNAARRAEGPQLFGQELNPVTYAIARMNMLLHDFTGARIVTGDTMRRPGFGAAGAGLMQFDRVVANPMWNQKNFPDSLFETDSWGRFPHGAPPSASADWAWVQHIVASLKPGGRAAVVLDTGAVSRGSGSGGSSRERDVRKALVDEDLVEAVVLLPENLFYNTTAPGIVLLLRKDKPQERREQVLLLNASQHFVKRKPKNELTLDGRQALAAALTAYEDVPKLARRLTLAEVQAADYNLSPSQFVETGDRATHRSLVLIRQELQAAADAREAADARLQELLAGLNLEGGETV</sequence>
<accession>A0A243W677</accession>
<keyword evidence="3 10" id="KW-0489">Methyltransferase</keyword>
<dbReference type="GO" id="GO:0008170">
    <property type="term" value="F:N-methyltransferase activity"/>
    <property type="evidence" value="ECO:0007669"/>
    <property type="project" value="InterPro"/>
</dbReference>
<comment type="caution">
    <text evidence="10">The sequence shown here is derived from an EMBL/GenBank/DDBJ whole genome shotgun (WGS) entry which is preliminary data.</text>
</comment>
<evidence type="ECO:0000256" key="7">
    <source>
        <dbReference type="ARBA" id="ARBA00047942"/>
    </source>
</evidence>
<evidence type="ECO:0000313" key="11">
    <source>
        <dbReference type="Proteomes" id="UP000194873"/>
    </source>
</evidence>
<keyword evidence="6" id="KW-0680">Restriction system</keyword>
<evidence type="ECO:0000256" key="2">
    <source>
        <dbReference type="ARBA" id="ARBA00011900"/>
    </source>
</evidence>
<protein>
    <recommendedName>
        <fullName evidence="2">site-specific DNA-methyltransferase (adenine-specific)</fullName>
        <ecNumber evidence="2">2.1.1.72</ecNumber>
    </recommendedName>
</protein>
<comment type="similarity">
    <text evidence="1">Belongs to the N(4)/N(6)-methyltransferase family.</text>
</comment>
<dbReference type="PRINTS" id="PR00507">
    <property type="entry name" value="N12N6MTFRASE"/>
</dbReference>
<dbReference type="InterPro" id="IPR003356">
    <property type="entry name" value="DNA_methylase_A-5"/>
</dbReference>
<dbReference type="PANTHER" id="PTHR42933">
    <property type="entry name" value="SLR6095 PROTEIN"/>
    <property type="match status" value="1"/>
</dbReference>
<organism evidence="10 11">
    <name type="scientific">Hymenobacter crusticola</name>
    <dbReference type="NCBI Taxonomy" id="1770526"/>
    <lineage>
        <taxon>Bacteria</taxon>
        <taxon>Pseudomonadati</taxon>
        <taxon>Bacteroidota</taxon>
        <taxon>Cytophagia</taxon>
        <taxon>Cytophagales</taxon>
        <taxon>Hymenobacteraceae</taxon>
        <taxon>Hymenobacter</taxon>
    </lineage>
</organism>
<evidence type="ECO:0000256" key="1">
    <source>
        <dbReference type="ARBA" id="ARBA00006594"/>
    </source>
</evidence>
<dbReference type="GO" id="GO:0009007">
    <property type="term" value="F:site-specific DNA-methyltransferase (adenine-specific) activity"/>
    <property type="evidence" value="ECO:0007669"/>
    <property type="project" value="UniProtKB-EC"/>
</dbReference>
<comment type="catalytic activity">
    <reaction evidence="7">
        <text>a 2'-deoxyadenosine in DNA + S-adenosyl-L-methionine = an N(6)-methyl-2'-deoxyadenosine in DNA + S-adenosyl-L-homocysteine + H(+)</text>
        <dbReference type="Rhea" id="RHEA:15197"/>
        <dbReference type="Rhea" id="RHEA-COMP:12418"/>
        <dbReference type="Rhea" id="RHEA-COMP:12419"/>
        <dbReference type="ChEBI" id="CHEBI:15378"/>
        <dbReference type="ChEBI" id="CHEBI:57856"/>
        <dbReference type="ChEBI" id="CHEBI:59789"/>
        <dbReference type="ChEBI" id="CHEBI:90615"/>
        <dbReference type="ChEBI" id="CHEBI:90616"/>
        <dbReference type="EC" id="2.1.1.72"/>
    </reaction>
</comment>
<dbReference type="Pfam" id="PF02384">
    <property type="entry name" value="N6_Mtase"/>
    <property type="match status" value="1"/>
</dbReference>